<gene>
    <name evidence="14" type="ORF">TRIADDRAFT_55903</name>
</gene>
<dbReference type="GO" id="GO:0007399">
    <property type="term" value="P:nervous system development"/>
    <property type="evidence" value="ECO:0000318"/>
    <property type="project" value="GO_Central"/>
</dbReference>
<dbReference type="EMBL" id="DS985244">
    <property type="protein sequence ID" value="EDV26127.1"/>
    <property type="molecule type" value="Genomic_DNA"/>
</dbReference>
<keyword evidence="12" id="KW-0966">Cell projection</keyword>
<dbReference type="STRING" id="10228.B3RW68"/>
<evidence type="ECO:0000256" key="13">
    <source>
        <dbReference type="SAM" id="SignalP"/>
    </source>
</evidence>
<comment type="subcellular location">
    <subcellularLocation>
        <location evidence="1">Cell membrane</location>
    </subcellularLocation>
    <subcellularLocation>
        <location evidence="2">Cytoplasm</location>
        <location evidence="2">Cytoskeleton</location>
        <location evidence="2">Cilium axoneme</location>
    </subcellularLocation>
</comment>
<evidence type="ECO:0000256" key="6">
    <source>
        <dbReference type="ARBA" id="ARBA00022574"/>
    </source>
</evidence>
<keyword evidence="9" id="KW-0969">Cilium</keyword>
<evidence type="ECO:0000256" key="3">
    <source>
        <dbReference type="ARBA" id="ARBA00006059"/>
    </source>
</evidence>
<dbReference type="PANTHER" id="PTHR13667">
    <property type="entry name" value="HOMOLOC-13"/>
    <property type="match status" value="1"/>
</dbReference>
<evidence type="ECO:0000256" key="9">
    <source>
        <dbReference type="ARBA" id="ARBA00023069"/>
    </source>
</evidence>
<keyword evidence="10" id="KW-0472">Membrane</keyword>
<feature type="signal peptide" evidence="13">
    <location>
        <begin position="1"/>
        <end position="17"/>
    </location>
</feature>
<dbReference type="PANTHER" id="PTHR13667:SF5">
    <property type="entry name" value="WD REPEAT-CONTAINING AND PLANAR CELL POLARITY EFFECTOR PROTEIN FRITZ HOMOLOG"/>
    <property type="match status" value="1"/>
</dbReference>
<evidence type="ECO:0000256" key="5">
    <source>
        <dbReference type="ARBA" id="ARBA00022490"/>
    </source>
</evidence>
<keyword evidence="15" id="KW-1185">Reference proteome</keyword>
<protein>
    <recommendedName>
        <fullName evidence="16">WD repeat-containing and planar cell polarity effector protein fritz homolog</fullName>
    </recommendedName>
</protein>
<dbReference type="InterPro" id="IPR024511">
    <property type="entry name" value="Frtz"/>
</dbReference>
<dbReference type="Proteomes" id="UP000009022">
    <property type="component" value="Unassembled WGS sequence"/>
</dbReference>
<evidence type="ECO:0000256" key="1">
    <source>
        <dbReference type="ARBA" id="ARBA00004236"/>
    </source>
</evidence>
<evidence type="ECO:0000256" key="11">
    <source>
        <dbReference type="ARBA" id="ARBA00023212"/>
    </source>
</evidence>
<keyword evidence="6" id="KW-0853">WD repeat</keyword>
<keyword evidence="7" id="KW-0677">Repeat</keyword>
<dbReference type="OMA" id="NSMNWNT"/>
<dbReference type="KEGG" id="tad:TRIADDRAFT_55903"/>
<dbReference type="GO" id="GO:0097541">
    <property type="term" value="C:axonemal basal plate"/>
    <property type="evidence" value="ECO:0000318"/>
    <property type="project" value="GO_Central"/>
</dbReference>
<dbReference type="GeneID" id="6752860"/>
<sequence>MASLLANLFVWSQRCLASSLTTGIHYYHDKSSGQSDESYLDYRRHWAESRDITWFLKSQGKKIRDHLRESLELMANHQPVHVHWRSDHLILVILSNGIMISFLTAQHCPDVEQILIDKTLVSKLHGDQISDVSIGNDYLLILHVDKSKLTLVLHKCVTEMKKLEKLSAFDPKCQFLSQDYNPGKPAGVKPKLSVNVTKDRFIVWWPSPDYNSRAHNDVTTHQENIIAGSINSAVKFDQFITMETQADENIIERHINDLSKDEENFSVSNKISVPGNARLSNIILDYCEYHPGQAYFNNSYIGFVTCCQPNHAEDKFIIGCNDGTIVCYDENCESKSATKSAVWHWDDTIFIVANDAGDFQLFDIALSEFPIHMLTEEPMKLNHLDLAKYLVPPVHLVSVTWSPDTSLLGQGNERFKSYIDIALVLSKGPIAILRLEIGVFNNGRLGPIEITNEYLKQNQYEEAVSILSNLDWNREGHICFSCLMAICNEIFKNDLDEDSELLIDSAIGTFYNPKQTLHVKIADEFKQIVEGLLQRLFDNFIRRKSFEKAFYVADRLENRELFMDLYYVAMDYNELTLAYAAKAKADEINSRILSDENVDNSDAVTEDTSRNFELLNAEAKRIRDGEIPDQMVRDRNCLNAIRQFICTQYSFYVLETFSSQISIRIPIDIALKLFLYCCFLLPATRNHKQVLLYILGYRKIADIVISVSAFIVS</sequence>
<feature type="chain" id="PRO_5002797022" description="WD repeat-containing and planar cell polarity effector protein fritz homolog" evidence="13">
    <location>
        <begin position="18"/>
        <end position="713"/>
    </location>
</feature>
<evidence type="ECO:0008006" key="16">
    <source>
        <dbReference type="Google" id="ProtNLM"/>
    </source>
</evidence>
<dbReference type="GO" id="GO:0045184">
    <property type="term" value="P:establishment of protein localization"/>
    <property type="evidence" value="ECO:0000318"/>
    <property type="project" value="GO_Central"/>
</dbReference>
<evidence type="ECO:0000256" key="7">
    <source>
        <dbReference type="ARBA" id="ARBA00022737"/>
    </source>
</evidence>
<dbReference type="HOGENOM" id="CLU_004917_1_0_1"/>
<dbReference type="AlphaFoldDB" id="B3RW68"/>
<keyword evidence="8" id="KW-0970">Cilium biogenesis/degradation</keyword>
<proteinExistence type="inferred from homology"/>
<keyword evidence="13" id="KW-0732">Signal</keyword>
<evidence type="ECO:0000256" key="12">
    <source>
        <dbReference type="ARBA" id="ARBA00023273"/>
    </source>
</evidence>
<dbReference type="OrthoDB" id="10013020at2759"/>
<dbReference type="PhylomeDB" id="B3RW68"/>
<evidence type="ECO:0000256" key="2">
    <source>
        <dbReference type="ARBA" id="ARBA00004430"/>
    </source>
</evidence>
<organism evidence="14 15">
    <name type="scientific">Trichoplax adhaerens</name>
    <name type="common">Trichoplax reptans</name>
    <dbReference type="NCBI Taxonomy" id="10228"/>
    <lineage>
        <taxon>Eukaryota</taxon>
        <taxon>Metazoa</taxon>
        <taxon>Placozoa</taxon>
        <taxon>Uniplacotomia</taxon>
        <taxon>Trichoplacea</taxon>
        <taxon>Trichoplacidae</taxon>
        <taxon>Trichoplax</taxon>
    </lineage>
</organism>
<evidence type="ECO:0000256" key="4">
    <source>
        <dbReference type="ARBA" id="ARBA00022475"/>
    </source>
</evidence>
<keyword evidence="4" id="KW-1003">Cell membrane</keyword>
<dbReference type="eggNOG" id="ENOG502QR8Y">
    <property type="taxonomic scope" value="Eukaryota"/>
</dbReference>
<dbReference type="SUPFAM" id="SSF50978">
    <property type="entry name" value="WD40 repeat-like"/>
    <property type="match status" value="1"/>
</dbReference>
<dbReference type="InterPro" id="IPR036322">
    <property type="entry name" value="WD40_repeat_dom_sf"/>
</dbReference>
<dbReference type="FunCoup" id="B3RW68">
    <property type="interactions" value="426"/>
</dbReference>
<comment type="similarity">
    <text evidence="3">Belongs to the WD repeat fritz family.</text>
</comment>
<dbReference type="GO" id="GO:0005886">
    <property type="term" value="C:plasma membrane"/>
    <property type="evidence" value="ECO:0007669"/>
    <property type="project" value="UniProtKB-SubCell"/>
</dbReference>
<reference evidence="14 15" key="1">
    <citation type="journal article" date="2008" name="Nature">
        <title>The Trichoplax genome and the nature of placozoans.</title>
        <authorList>
            <person name="Srivastava M."/>
            <person name="Begovic E."/>
            <person name="Chapman J."/>
            <person name="Putnam N.H."/>
            <person name="Hellsten U."/>
            <person name="Kawashima T."/>
            <person name="Kuo A."/>
            <person name="Mitros T."/>
            <person name="Salamov A."/>
            <person name="Carpenter M.L."/>
            <person name="Signorovitch A.Y."/>
            <person name="Moreno M.A."/>
            <person name="Kamm K."/>
            <person name="Grimwood J."/>
            <person name="Schmutz J."/>
            <person name="Shapiro H."/>
            <person name="Grigoriev I.V."/>
            <person name="Buss L.W."/>
            <person name="Schierwater B."/>
            <person name="Dellaporta S.L."/>
            <person name="Rokhsar D.S."/>
        </authorList>
    </citation>
    <scope>NUCLEOTIDE SEQUENCE [LARGE SCALE GENOMIC DNA]</scope>
    <source>
        <strain evidence="14 15">Grell-BS-1999</strain>
    </source>
</reference>
<dbReference type="GO" id="GO:0044782">
    <property type="term" value="P:cilium organization"/>
    <property type="evidence" value="ECO:0000318"/>
    <property type="project" value="GO_Central"/>
</dbReference>
<keyword evidence="5" id="KW-0963">Cytoplasm</keyword>
<dbReference type="CTD" id="6752860"/>
<evidence type="ECO:0000256" key="10">
    <source>
        <dbReference type="ARBA" id="ARBA00023136"/>
    </source>
</evidence>
<accession>B3RW68</accession>
<keyword evidence="11" id="KW-0206">Cytoskeleton</keyword>
<dbReference type="RefSeq" id="XP_002112160.1">
    <property type="nucleotide sequence ID" value="XM_002112124.1"/>
</dbReference>
<evidence type="ECO:0000313" key="14">
    <source>
        <dbReference type="EMBL" id="EDV26127.1"/>
    </source>
</evidence>
<dbReference type="Pfam" id="PF11768">
    <property type="entry name" value="Frtz"/>
    <property type="match status" value="1"/>
</dbReference>
<name>B3RW68_TRIAD</name>
<evidence type="ECO:0000256" key="8">
    <source>
        <dbReference type="ARBA" id="ARBA00022794"/>
    </source>
</evidence>
<dbReference type="InParanoid" id="B3RW68"/>
<evidence type="ECO:0000313" key="15">
    <source>
        <dbReference type="Proteomes" id="UP000009022"/>
    </source>
</evidence>